<proteinExistence type="predicted"/>
<accession>A0AAD5HDI4</accession>
<reference evidence="2" key="2">
    <citation type="journal article" date="2022" name="Proc. Natl. Acad. Sci. U.S.A.">
        <title>Diploid-dominant life cycles characterize the early evolution of Fungi.</title>
        <authorList>
            <person name="Amses K.R."/>
            <person name="Simmons D.R."/>
            <person name="Longcore J.E."/>
            <person name="Mondo S.J."/>
            <person name="Seto K."/>
            <person name="Jeronimo G.H."/>
            <person name="Bonds A.E."/>
            <person name="Quandt C.A."/>
            <person name="Davis W.J."/>
            <person name="Chang Y."/>
            <person name="Federici B.A."/>
            <person name="Kuo A."/>
            <person name="LaButti K."/>
            <person name="Pangilinan J."/>
            <person name="Andreopoulos W."/>
            <person name="Tritt A."/>
            <person name="Riley R."/>
            <person name="Hundley H."/>
            <person name="Johnson J."/>
            <person name="Lipzen A."/>
            <person name="Barry K."/>
            <person name="Lang B.F."/>
            <person name="Cuomo C.A."/>
            <person name="Buchler N.E."/>
            <person name="Grigoriev I.V."/>
            <person name="Spatafora J.W."/>
            <person name="Stajich J.E."/>
            <person name="James T.Y."/>
        </authorList>
    </citation>
    <scope>NUCLEOTIDE SEQUENCE</scope>
    <source>
        <strain evidence="2">AG</strain>
    </source>
</reference>
<evidence type="ECO:0000313" key="2">
    <source>
        <dbReference type="EMBL" id="KAI8578999.1"/>
    </source>
</evidence>
<dbReference type="Proteomes" id="UP001206595">
    <property type="component" value="Unassembled WGS sequence"/>
</dbReference>
<feature type="compositionally biased region" description="Polar residues" evidence="1">
    <location>
        <begin position="70"/>
        <end position="80"/>
    </location>
</feature>
<dbReference type="AlphaFoldDB" id="A0AAD5HDI4"/>
<sequence length="228" mass="26194">MERGPTSVTEANLSASPHTFPSFLHIVSTYMGNQIHLKLQRKWKDTSQEQSQVHWGQANGNYIPTTVYGDSSSVPNSSRNPGAAVEPRNSKQRKYFYCGGPRHHKKDCRKRQRKMQQGKLEPHPQIFASKAIYYRNPLSGLRTSNGKERNKCARPRDIVDRVYSFERSCGYLAESSGRRYDQNQVSKDLRQDHLCMPSCLETSLKVSIADRVGGNFQYFFFSWSTIYT</sequence>
<gene>
    <name evidence="2" type="ORF">K450DRAFT_244512</name>
</gene>
<keyword evidence="3" id="KW-1185">Reference proteome</keyword>
<name>A0AAD5HDI4_UMBRA</name>
<reference evidence="2" key="1">
    <citation type="submission" date="2021-06" db="EMBL/GenBank/DDBJ databases">
        <authorList>
            <consortium name="DOE Joint Genome Institute"/>
            <person name="Mondo S.J."/>
            <person name="Amses K.R."/>
            <person name="Simmons D.R."/>
            <person name="Longcore J.E."/>
            <person name="Seto K."/>
            <person name="Alves G.H."/>
            <person name="Bonds A.E."/>
            <person name="Quandt C.A."/>
            <person name="Davis W.J."/>
            <person name="Chang Y."/>
            <person name="Letcher P.M."/>
            <person name="Powell M.J."/>
            <person name="Kuo A."/>
            <person name="Labutti K."/>
            <person name="Pangilinan J."/>
            <person name="Andreopoulos W."/>
            <person name="Tritt A."/>
            <person name="Riley R."/>
            <person name="Hundley H."/>
            <person name="Johnson J."/>
            <person name="Lipzen A."/>
            <person name="Barry K."/>
            <person name="Berbee M.L."/>
            <person name="Buchler N.E."/>
            <person name="Grigoriev I.V."/>
            <person name="Spatafora J.W."/>
            <person name="Stajich J.E."/>
            <person name="James T.Y."/>
        </authorList>
    </citation>
    <scope>NUCLEOTIDE SEQUENCE</scope>
    <source>
        <strain evidence="2">AG</strain>
    </source>
</reference>
<dbReference type="EMBL" id="MU620924">
    <property type="protein sequence ID" value="KAI8578999.1"/>
    <property type="molecule type" value="Genomic_DNA"/>
</dbReference>
<evidence type="ECO:0000313" key="3">
    <source>
        <dbReference type="Proteomes" id="UP001206595"/>
    </source>
</evidence>
<feature type="region of interest" description="Disordered" evidence="1">
    <location>
        <begin position="70"/>
        <end position="91"/>
    </location>
</feature>
<dbReference type="GeneID" id="75914941"/>
<evidence type="ECO:0000256" key="1">
    <source>
        <dbReference type="SAM" id="MobiDB-lite"/>
    </source>
</evidence>
<comment type="caution">
    <text evidence="2">The sequence shown here is derived from an EMBL/GenBank/DDBJ whole genome shotgun (WGS) entry which is preliminary data.</text>
</comment>
<protein>
    <submittedName>
        <fullName evidence="2">Uncharacterized protein</fullName>
    </submittedName>
</protein>
<dbReference type="RefSeq" id="XP_051444003.1">
    <property type="nucleotide sequence ID" value="XM_051589596.1"/>
</dbReference>
<organism evidence="2 3">
    <name type="scientific">Umbelopsis ramanniana AG</name>
    <dbReference type="NCBI Taxonomy" id="1314678"/>
    <lineage>
        <taxon>Eukaryota</taxon>
        <taxon>Fungi</taxon>
        <taxon>Fungi incertae sedis</taxon>
        <taxon>Mucoromycota</taxon>
        <taxon>Mucoromycotina</taxon>
        <taxon>Umbelopsidomycetes</taxon>
        <taxon>Umbelopsidales</taxon>
        <taxon>Umbelopsidaceae</taxon>
        <taxon>Umbelopsis</taxon>
    </lineage>
</organism>